<proteinExistence type="predicted"/>
<comment type="caution">
    <text evidence="1">The sequence shown here is derived from an EMBL/GenBank/DDBJ whole genome shotgun (WGS) entry which is preliminary data.</text>
</comment>
<sequence>MDEAKAILEIRRILNSSPAPTARAMLKYLDSMAHHKGDTEACGLLRRRESYDCMIRKDKKALSKAKCLMKKTLRYKDAPQAERLRILEERYEDTCETRIKKWTHHSCWYDETGNELHSGFNDLLAKLDMATKEDQRLKKAGIITQEEDGDDKEEPNAFRAPSAIKTEEVPSTCETSSLAAAIKTKDHLPDDQDMEDVRQPSVCTGPAYQSIYPITLPISMPSFGTSQCTGPAYAITDELYAIAGVAMGGVQASGMNEDRCNSSAPTPDFKAEDRKRKASSTLDGYLQTEKRLRK</sequence>
<evidence type="ECO:0000313" key="1">
    <source>
        <dbReference type="EMBL" id="KAK8215187.1"/>
    </source>
</evidence>
<dbReference type="EMBL" id="JAMKPW020000009">
    <property type="protein sequence ID" value="KAK8215187.1"/>
    <property type="molecule type" value="Genomic_DNA"/>
</dbReference>
<organism evidence="1 2">
    <name type="scientific">Zalaria obscura</name>
    <dbReference type="NCBI Taxonomy" id="2024903"/>
    <lineage>
        <taxon>Eukaryota</taxon>
        <taxon>Fungi</taxon>
        <taxon>Dikarya</taxon>
        <taxon>Ascomycota</taxon>
        <taxon>Pezizomycotina</taxon>
        <taxon>Dothideomycetes</taxon>
        <taxon>Dothideomycetidae</taxon>
        <taxon>Dothideales</taxon>
        <taxon>Zalariaceae</taxon>
        <taxon>Zalaria</taxon>
    </lineage>
</organism>
<accession>A0ACC3SI49</accession>
<evidence type="ECO:0000313" key="2">
    <source>
        <dbReference type="Proteomes" id="UP001320706"/>
    </source>
</evidence>
<name>A0ACC3SI49_9PEZI</name>
<gene>
    <name evidence="1" type="ORF">M8818_002198</name>
</gene>
<reference evidence="1" key="1">
    <citation type="submission" date="2024-02" db="EMBL/GenBank/DDBJ databases">
        <title>Metagenome Assembled Genome of Zalaria obscura JY119.</title>
        <authorList>
            <person name="Vighnesh L."/>
            <person name="Jagadeeshwari U."/>
            <person name="Venkata Ramana C."/>
            <person name="Sasikala C."/>
        </authorList>
    </citation>
    <scope>NUCLEOTIDE SEQUENCE</scope>
    <source>
        <strain evidence="1">JY119</strain>
    </source>
</reference>
<dbReference type="Proteomes" id="UP001320706">
    <property type="component" value="Unassembled WGS sequence"/>
</dbReference>
<protein>
    <submittedName>
        <fullName evidence="1">Uncharacterized protein</fullName>
    </submittedName>
</protein>
<keyword evidence="2" id="KW-1185">Reference proteome</keyword>